<accession>A0A9P6UJD8</accession>
<evidence type="ECO:0000256" key="2">
    <source>
        <dbReference type="SAM" id="Coils"/>
    </source>
</evidence>
<dbReference type="GO" id="GO:0008270">
    <property type="term" value="F:zinc ion binding"/>
    <property type="evidence" value="ECO:0007669"/>
    <property type="project" value="UniProtKB-KW"/>
</dbReference>
<name>A0A9P6UJD8_9FUNG</name>
<dbReference type="GO" id="GO:0003676">
    <property type="term" value="F:nucleic acid binding"/>
    <property type="evidence" value="ECO:0007669"/>
    <property type="project" value="InterPro"/>
</dbReference>
<evidence type="ECO:0000313" key="5">
    <source>
        <dbReference type="EMBL" id="KAG0304777.1"/>
    </source>
</evidence>
<gene>
    <name evidence="5" type="ORF">BGZ99_002283</name>
</gene>
<dbReference type="EMBL" id="JAAAIP010001665">
    <property type="protein sequence ID" value="KAG0304777.1"/>
    <property type="molecule type" value="Genomic_DNA"/>
</dbReference>
<feature type="compositionally biased region" description="Polar residues" evidence="3">
    <location>
        <begin position="406"/>
        <end position="418"/>
    </location>
</feature>
<organism evidence="5 6">
    <name type="scientific">Dissophora globulifera</name>
    <dbReference type="NCBI Taxonomy" id="979702"/>
    <lineage>
        <taxon>Eukaryota</taxon>
        <taxon>Fungi</taxon>
        <taxon>Fungi incertae sedis</taxon>
        <taxon>Mucoromycota</taxon>
        <taxon>Mortierellomycotina</taxon>
        <taxon>Mortierellomycetes</taxon>
        <taxon>Mortierellales</taxon>
        <taxon>Mortierellaceae</taxon>
        <taxon>Dissophora</taxon>
    </lineage>
</organism>
<keyword evidence="1" id="KW-0862">Zinc</keyword>
<feature type="compositionally biased region" description="Basic and acidic residues" evidence="3">
    <location>
        <begin position="383"/>
        <end position="395"/>
    </location>
</feature>
<feature type="region of interest" description="Disordered" evidence="3">
    <location>
        <begin position="40"/>
        <end position="67"/>
    </location>
</feature>
<proteinExistence type="predicted"/>
<dbReference type="InterPro" id="IPR001878">
    <property type="entry name" value="Znf_CCHC"/>
</dbReference>
<comment type="caution">
    <text evidence="5">The sequence shown here is derived from an EMBL/GenBank/DDBJ whole genome shotgun (WGS) entry which is preliminary data.</text>
</comment>
<evidence type="ECO:0000256" key="3">
    <source>
        <dbReference type="SAM" id="MobiDB-lite"/>
    </source>
</evidence>
<keyword evidence="6" id="KW-1185">Reference proteome</keyword>
<dbReference type="PROSITE" id="PS50158">
    <property type="entry name" value="ZF_CCHC"/>
    <property type="match status" value="1"/>
</dbReference>
<keyword evidence="1" id="KW-0863">Zinc-finger</keyword>
<evidence type="ECO:0000256" key="1">
    <source>
        <dbReference type="PROSITE-ProRule" id="PRU00047"/>
    </source>
</evidence>
<feature type="domain" description="CCHC-type" evidence="4">
    <location>
        <begin position="393"/>
        <end position="408"/>
    </location>
</feature>
<dbReference type="Proteomes" id="UP000738325">
    <property type="component" value="Unassembled WGS sequence"/>
</dbReference>
<feature type="coiled-coil region" evidence="2">
    <location>
        <begin position="91"/>
        <end position="132"/>
    </location>
</feature>
<evidence type="ECO:0000259" key="4">
    <source>
        <dbReference type="PROSITE" id="PS50158"/>
    </source>
</evidence>
<feature type="compositionally biased region" description="Basic and acidic residues" evidence="3">
    <location>
        <begin position="352"/>
        <end position="370"/>
    </location>
</feature>
<feature type="compositionally biased region" description="Low complexity" evidence="3">
    <location>
        <begin position="46"/>
        <end position="61"/>
    </location>
</feature>
<evidence type="ECO:0000313" key="6">
    <source>
        <dbReference type="Proteomes" id="UP000738325"/>
    </source>
</evidence>
<sequence length="418" mass="47337">MNTNVGDTITGDLTPGVQALTVGESVTDQAQDMEVDDVNRNLADQSRATRASSRASTATSSDETPSEDELLKTFLEERNHFAHELMYLTRVAVHDETNEQAQAACDQMQAQLSAVENKIDRLTKASAALKSVKKPHSSTEQDFELSGANQHRSLKVNNDMPRFEKDDDPREFLDNLKSKVSTYVGQPVFERTCSRYMLYLTKSDSHRQALEEEFDKRKNEQLSWETCEAIFLRVALTEEERINQMMDLLKAGRRRDETYSQFAMRIARDIKVYGIKDDNEVVLTLLASAVSNDALNMMLIRFTAESGEKGVRRFVSINAFVKTMSDLIGPPSASERPSKTGPSRHKNNGSRFDPKERRPPRRDNDKKNSDRAPFWCKKCGPNHSHDTKNHLECEKCHKKGHKAQDCKSSSTPRDGNSR</sequence>
<reference evidence="5" key="1">
    <citation type="journal article" date="2020" name="Fungal Divers.">
        <title>Resolving the Mortierellaceae phylogeny through synthesis of multi-gene phylogenetics and phylogenomics.</title>
        <authorList>
            <person name="Vandepol N."/>
            <person name="Liber J."/>
            <person name="Desiro A."/>
            <person name="Na H."/>
            <person name="Kennedy M."/>
            <person name="Barry K."/>
            <person name="Grigoriev I.V."/>
            <person name="Miller A.N."/>
            <person name="O'Donnell K."/>
            <person name="Stajich J.E."/>
            <person name="Bonito G."/>
        </authorList>
    </citation>
    <scope>NUCLEOTIDE SEQUENCE</scope>
    <source>
        <strain evidence="5">REB-010B</strain>
    </source>
</reference>
<protein>
    <recommendedName>
        <fullName evidence="4">CCHC-type domain-containing protein</fullName>
    </recommendedName>
</protein>
<dbReference type="AlphaFoldDB" id="A0A9P6UJD8"/>
<keyword evidence="1" id="KW-0479">Metal-binding</keyword>
<keyword evidence="2" id="KW-0175">Coiled coil</keyword>
<feature type="region of interest" description="Disordered" evidence="3">
    <location>
        <begin position="326"/>
        <end position="418"/>
    </location>
</feature>
<dbReference type="OrthoDB" id="2418706at2759"/>